<organism evidence="1 2">
    <name type="scientific">Mucuna pruriens</name>
    <name type="common">Velvet bean</name>
    <name type="synonym">Dolichos pruriens</name>
    <dbReference type="NCBI Taxonomy" id="157652"/>
    <lineage>
        <taxon>Eukaryota</taxon>
        <taxon>Viridiplantae</taxon>
        <taxon>Streptophyta</taxon>
        <taxon>Embryophyta</taxon>
        <taxon>Tracheophyta</taxon>
        <taxon>Spermatophyta</taxon>
        <taxon>Magnoliopsida</taxon>
        <taxon>eudicotyledons</taxon>
        <taxon>Gunneridae</taxon>
        <taxon>Pentapetalae</taxon>
        <taxon>rosids</taxon>
        <taxon>fabids</taxon>
        <taxon>Fabales</taxon>
        <taxon>Fabaceae</taxon>
        <taxon>Papilionoideae</taxon>
        <taxon>50 kb inversion clade</taxon>
        <taxon>NPAAA clade</taxon>
        <taxon>indigoferoid/millettioid clade</taxon>
        <taxon>Phaseoleae</taxon>
        <taxon>Mucuna</taxon>
    </lineage>
</organism>
<gene>
    <name evidence="1" type="ORF">CR513_46187</name>
</gene>
<sequence length="108" mass="11763">MKFVVEESMAASATAPQNYVHEKVTTVAGITVTLAASIQPGYIALCVLTCEALFAGGIYGDINPSGIMFYNKIIDNLLLRGEIKMSTSTRFFVFHTATLSSLEIMYQD</sequence>
<reference evidence="1" key="1">
    <citation type="submission" date="2018-05" db="EMBL/GenBank/DDBJ databases">
        <title>Draft genome of Mucuna pruriens seed.</title>
        <authorList>
            <person name="Nnadi N.E."/>
            <person name="Vos R."/>
            <person name="Hasami M.H."/>
            <person name="Devisetty U.K."/>
            <person name="Aguiy J.C."/>
        </authorList>
    </citation>
    <scope>NUCLEOTIDE SEQUENCE [LARGE SCALE GENOMIC DNA]</scope>
    <source>
        <strain evidence="1">JCA_2017</strain>
    </source>
</reference>
<protein>
    <submittedName>
        <fullName evidence="1">Uncharacterized protein</fullName>
    </submittedName>
</protein>
<keyword evidence="2" id="KW-1185">Reference proteome</keyword>
<dbReference type="AlphaFoldDB" id="A0A371F7I8"/>
<proteinExistence type="predicted"/>
<feature type="non-terminal residue" evidence="1">
    <location>
        <position position="1"/>
    </location>
</feature>
<accession>A0A371F7I8</accession>
<dbReference type="Proteomes" id="UP000257109">
    <property type="component" value="Unassembled WGS sequence"/>
</dbReference>
<comment type="caution">
    <text evidence="1">The sequence shown here is derived from an EMBL/GenBank/DDBJ whole genome shotgun (WGS) entry which is preliminary data.</text>
</comment>
<evidence type="ECO:0000313" key="2">
    <source>
        <dbReference type="Proteomes" id="UP000257109"/>
    </source>
</evidence>
<name>A0A371F7I8_MUCPR</name>
<dbReference type="EMBL" id="QJKJ01010293">
    <property type="protein sequence ID" value="RDX74103.1"/>
    <property type="molecule type" value="Genomic_DNA"/>
</dbReference>
<evidence type="ECO:0000313" key="1">
    <source>
        <dbReference type="EMBL" id="RDX74103.1"/>
    </source>
</evidence>